<keyword evidence="13" id="KW-0057">Aromatic amino acid biosynthesis</keyword>
<keyword evidence="15" id="KW-0511">Multifunctional enzyme</keyword>
<evidence type="ECO:0000256" key="9">
    <source>
        <dbReference type="ARBA" id="ARBA00022605"/>
    </source>
</evidence>
<feature type="domain" description="Glutamine amidotransferase" evidence="18">
    <location>
        <begin position="4"/>
        <end position="188"/>
    </location>
</feature>
<dbReference type="FunFam" id="3.20.20.70:FF:000024">
    <property type="entry name" value="Indole-3-glycerol phosphate synthase"/>
    <property type="match status" value="1"/>
</dbReference>
<evidence type="ECO:0000256" key="10">
    <source>
        <dbReference type="ARBA" id="ARBA00022793"/>
    </source>
</evidence>
<dbReference type="InterPro" id="IPR017926">
    <property type="entry name" value="GATASE"/>
</dbReference>
<evidence type="ECO:0000256" key="1">
    <source>
        <dbReference type="ARBA" id="ARBA00001633"/>
    </source>
</evidence>
<keyword evidence="10" id="KW-0210">Decarboxylase</keyword>
<keyword evidence="9" id="KW-0028">Amino-acid biosynthesis</keyword>
<dbReference type="Pfam" id="PF00117">
    <property type="entry name" value="GATase"/>
    <property type="match status" value="1"/>
</dbReference>
<evidence type="ECO:0000256" key="17">
    <source>
        <dbReference type="ARBA" id="ARBA00082672"/>
    </source>
</evidence>
<dbReference type="NCBIfam" id="TIGR00566">
    <property type="entry name" value="trpG_papA"/>
    <property type="match status" value="1"/>
</dbReference>
<evidence type="ECO:0000313" key="21">
    <source>
        <dbReference type="Proteomes" id="UP001149813"/>
    </source>
</evidence>
<proteinExistence type="predicted"/>
<evidence type="ECO:0000259" key="19">
    <source>
        <dbReference type="Pfam" id="PF00218"/>
    </source>
</evidence>
<comment type="pathway">
    <text evidence="3">Amino-acid biosynthesis; L-tryptophan biosynthesis; L-tryptophan from chorismate: step 1/5.</text>
</comment>
<dbReference type="CDD" id="cd00331">
    <property type="entry name" value="IGPS"/>
    <property type="match status" value="1"/>
</dbReference>
<keyword evidence="12" id="KW-0315">Glutamine amidotransferase</keyword>
<dbReference type="Gene3D" id="3.20.20.70">
    <property type="entry name" value="Aldolase class I"/>
    <property type="match status" value="1"/>
</dbReference>
<dbReference type="AlphaFoldDB" id="A0A9W8CRL9"/>
<reference evidence="20" key="1">
    <citation type="submission" date="2022-07" db="EMBL/GenBank/DDBJ databases">
        <title>Phylogenomic reconstructions and comparative analyses of Kickxellomycotina fungi.</title>
        <authorList>
            <person name="Reynolds N.K."/>
            <person name="Stajich J.E."/>
            <person name="Barry K."/>
            <person name="Grigoriev I.V."/>
            <person name="Crous P."/>
            <person name="Smith M.E."/>
        </authorList>
    </citation>
    <scope>NUCLEOTIDE SEQUENCE</scope>
    <source>
        <strain evidence="20">NBRC 32514</strain>
    </source>
</reference>
<evidence type="ECO:0000256" key="13">
    <source>
        <dbReference type="ARBA" id="ARBA00023141"/>
    </source>
</evidence>
<accession>A0A9W8CRL9</accession>
<comment type="catalytic activity">
    <reaction evidence="16">
        <text>chorismate + L-glutamine = anthranilate + pyruvate + L-glutamate + H(+)</text>
        <dbReference type="Rhea" id="RHEA:21732"/>
        <dbReference type="ChEBI" id="CHEBI:15361"/>
        <dbReference type="ChEBI" id="CHEBI:15378"/>
        <dbReference type="ChEBI" id="CHEBI:16567"/>
        <dbReference type="ChEBI" id="CHEBI:29748"/>
        <dbReference type="ChEBI" id="CHEBI:29985"/>
        <dbReference type="ChEBI" id="CHEBI:58359"/>
        <dbReference type="EC" id="4.1.3.27"/>
    </reaction>
</comment>
<dbReference type="FunFam" id="3.40.50.880:FF:000003">
    <property type="entry name" value="Anthranilate synthase component II"/>
    <property type="match status" value="1"/>
</dbReference>
<evidence type="ECO:0000313" key="20">
    <source>
        <dbReference type="EMBL" id="KAJ1721721.1"/>
    </source>
</evidence>
<dbReference type="InterPro" id="IPR001468">
    <property type="entry name" value="Indole-3-GlycerolPSynthase_CS"/>
</dbReference>
<dbReference type="SUPFAM" id="SSF52317">
    <property type="entry name" value="Class I glutamine amidotransferase-like"/>
    <property type="match status" value="1"/>
</dbReference>
<dbReference type="GO" id="GO:0004049">
    <property type="term" value="F:anthranilate synthase activity"/>
    <property type="evidence" value="ECO:0007669"/>
    <property type="project" value="UniProtKB-EC"/>
</dbReference>
<keyword evidence="14" id="KW-0456">Lyase</keyword>
<comment type="subunit">
    <text evidence="4">Tetramer of two components I and two components II.</text>
</comment>
<evidence type="ECO:0000256" key="16">
    <source>
        <dbReference type="ARBA" id="ARBA00047683"/>
    </source>
</evidence>
<evidence type="ECO:0000256" key="2">
    <source>
        <dbReference type="ARBA" id="ARBA00004696"/>
    </source>
</evidence>
<dbReference type="PANTHER" id="PTHR43418:SF4">
    <property type="entry name" value="MULTIFUNCTIONAL TRYPTOPHAN BIOSYNTHESIS PROTEIN"/>
    <property type="match status" value="1"/>
</dbReference>
<evidence type="ECO:0000256" key="5">
    <source>
        <dbReference type="ARBA" id="ARBA00012266"/>
    </source>
</evidence>
<protein>
    <recommendedName>
        <fullName evidence="8">Anthranilate synthase component 2</fullName>
        <ecNumber evidence="6">4.1.1.48</ecNumber>
        <ecNumber evidence="5">4.1.3.27</ecNumber>
    </recommendedName>
    <alternativeName>
        <fullName evidence="17">Anthranilate synthase, glutamine amidotransferase component</fullName>
    </alternativeName>
    <alternativeName>
        <fullName evidence="7">Multifunctional tryptophan biosynthesis protein</fullName>
    </alternativeName>
</protein>
<feature type="domain" description="Indole-3-glycerol phosphate synthase" evidence="19">
    <location>
        <begin position="241"/>
        <end position="508"/>
    </location>
</feature>
<dbReference type="CDD" id="cd01743">
    <property type="entry name" value="GATase1_Anthranilate_Synthase"/>
    <property type="match status" value="1"/>
</dbReference>
<comment type="pathway">
    <text evidence="2">Amino-acid biosynthesis; L-tryptophan biosynthesis; L-tryptophan from chorismate: step 4/5.</text>
</comment>
<gene>
    <name evidence="20" type="primary">TRP3_2</name>
    <name evidence="20" type="ORF">LPJ53_003791</name>
</gene>
<dbReference type="GO" id="GO:0000162">
    <property type="term" value="P:L-tryptophan biosynthetic process"/>
    <property type="evidence" value="ECO:0007669"/>
    <property type="project" value="UniProtKB-KW"/>
</dbReference>
<dbReference type="PRINTS" id="PR00097">
    <property type="entry name" value="ANTSNTHASEII"/>
</dbReference>
<sequence>MATVLLDAYDSFTFNLYQYLRKAGAADVQVFRNDKITLDEVIALNPRNIVLSPGPGHPLEDPGICYEVLTHFAGKIPILGICLGQQMICEHYGMRVGHAGEIQHGKTGLVAHDGRGVYQGIAQQFPVTRYHSLAADPQKLPACLEINSWTANGIVMGVRHKTLAIEGVQYHPESILSENGLAMFRNFLALQGGTWEANPGVCDQPALHAYPGLMLDAEGKIVPSSQAARQQPAVQEKEDILARIFAQRQRDVAAQKALPGRSPAALERLLGTAGMVSEPLDFAQRLRDHQAEHGVAVLAEVKRASPSKGDISPDAVAAEHALAYAQANAAAISVLTEPTWFKGSLDDLRDVCHAVATLGSQRPAVLRKEFVFDTYQIAEARLAGADTVLLIVKMLSAEKLGELMRYSRGLGMEPLVEVNTKEEMQVALEAGAKVIGINNRDLRSFRVDVGTSRELAPEDLPEDTVLIALSGIMKPEDAEVYQGSKVRAVLVGEGLMRAEDKAAFVRALQATHAE</sequence>
<dbReference type="InterPro" id="IPR011060">
    <property type="entry name" value="RibuloseP-bd_barrel"/>
</dbReference>
<evidence type="ECO:0000256" key="4">
    <source>
        <dbReference type="ARBA" id="ARBA00011743"/>
    </source>
</evidence>
<dbReference type="InterPro" id="IPR006221">
    <property type="entry name" value="TrpG/PapA_dom"/>
</dbReference>
<dbReference type="InterPro" id="IPR050472">
    <property type="entry name" value="Anth_synth/Amidotransfase"/>
</dbReference>
<evidence type="ECO:0000256" key="15">
    <source>
        <dbReference type="ARBA" id="ARBA00023268"/>
    </source>
</evidence>
<dbReference type="SUPFAM" id="SSF51366">
    <property type="entry name" value="Ribulose-phoshate binding barrel"/>
    <property type="match status" value="1"/>
</dbReference>
<evidence type="ECO:0000256" key="12">
    <source>
        <dbReference type="ARBA" id="ARBA00022962"/>
    </source>
</evidence>
<keyword evidence="21" id="KW-1185">Reference proteome</keyword>
<keyword evidence="11" id="KW-0822">Tryptophan biosynthesis</keyword>
<dbReference type="PRINTS" id="PR00096">
    <property type="entry name" value="GATASE"/>
</dbReference>
<comment type="caution">
    <text evidence="20">The sequence shown here is derived from an EMBL/GenBank/DDBJ whole genome shotgun (WGS) entry which is preliminary data.</text>
</comment>
<evidence type="ECO:0000256" key="14">
    <source>
        <dbReference type="ARBA" id="ARBA00023239"/>
    </source>
</evidence>
<dbReference type="Proteomes" id="UP001149813">
    <property type="component" value="Unassembled WGS sequence"/>
</dbReference>
<evidence type="ECO:0000259" key="18">
    <source>
        <dbReference type="Pfam" id="PF00117"/>
    </source>
</evidence>
<dbReference type="GO" id="GO:0004425">
    <property type="term" value="F:indole-3-glycerol-phosphate synthase activity"/>
    <property type="evidence" value="ECO:0007669"/>
    <property type="project" value="UniProtKB-EC"/>
</dbReference>
<dbReference type="InterPro" id="IPR013785">
    <property type="entry name" value="Aldolase_TIM"/>
</dbReference>
<dbReference type="EMBL" id="JANBOJ010000153">
    <property type="protein sequence ID" value="KAJ1721721.1"/>
    <property type="molecule type" value="Genomic_DNA"/>
</dbReference>
<organism evidence="20 21">
    <name type="scientific">Coemansia erecta</name>
    <dbReference type="NCBI Taxonomy" id="147472"/>
    <lineage>
        <taxon>Eukaryota</taxon>
        <taxon>Fungi</taxon>
        <taxon>Fungi incertae sedis</taxon>
        <taxon>Zoopagomycota</taxon>
        <taxon>Kickxellomycotina</taxon>
        <taxon>Kickxellomycetes</taxon>
        <taxon>Kickxellales</taxon>
        <taxon>Kickxellaceae</taxon>
        <taxon>Coemansia</taxon>
    </lineage>
</organism>
<dbReference type="InterPro" id="IPR029062">
    <property type="entry name" value="Class_I_gatase-like"/>
</dbReference>
<dbReference type="Gene3D" id="3.40.50.880">
    <property type="match status" value="1"/>
</dbReference>
<evidence type="ECO:0000256" key="8">
    <source>
        <dbReference type="ARBA" id="ARBA00020654"/>
    </source>
</evidence>
<dbReference type="GO" id="GO:0005829">
    <property type="term" value="C:cytosol"/>
    <property type="evidence" value="ECO:0007669"/>
    <property type="project" value="TreeGrafter"/>
</dbReference>
<evidence type="ECO:0000256" key="7">
    <source>
        <dbReference type="ARBA" id="ARBA00018819"/>
    </source>
</evidence>
<evidence type="ECO:0000256" key="11">
    <source>
        <dbReference type="ARBA" id="ARBA00022822"/>
    </source>
</evidence>
<evidence type="ECO:0000256" key="6">
    <source>
        <dbReference type="ARBA" id="ARBA00012362"/>
    </source>
</evidence>
<comment type="catalytic activity">
    <reaction evidence="1">
        <text>1-(2-carboxyphenylamino)-1-deoxy-D-ribulose 5-phosphate + H(+) = (1S,2R)-1-C-(indol-3-yl)glycerol 3-phosphate + CO2 + H2O</text>
        <dbReference type="Rhea" id="RHEA:23476"/>
        <dbReference type="ChEBI" id="CHEBI:15377"/>
        <dbReference type="ChEBI" id="CHEBI:15378"/>
        <dbReference type="ChEBI" id="CHEBI:16526"/>
        <dbReference type="ChEBI" id="CHEBI:58613"/>
        <dbReference type="ChEBI" id="CHEBI:58866"/>
        <dbReference type="EC" id="4.1.1.48"/>
    </reaction>
</comment>
<name>A0A9W8CRL9_9FUNG</name>
<dbReference type="PROSITE" id="PS00614">
    <property type="entry name" value="IGPS"/>
    <property type="match status" value="1"/>
</dbReference>
<dbReference type="EC" id="4.1.1.48" evidence="6"/>
<dbReference type="PROSITE" id="PS51273">
    <property type="entry name" value="GATASE_TYPE_1"/>
    <property type="match status" value="1"/>
</dbReference>
<dbReference type="Pfam" id="PF00218">
    <property type="entry name" value="IGPS"/>
    <property type="match status" value="1"/>
</dbReference>
<dbReference type="PANTHER" id="PTHR43418">
    <property type="entry name" value="MULTIFUNCTIONAL TRYPTOPHAN BIOSYNTHESIS PROTEIN-RELATED"/>
    <property type="match status" value="1"/>
</dbReference>
<evidence type="ECO:0000256" key="3">
    <source>
        <dbReference type="ARBA" id="ARBA00004873"/>
    </source>
</evidence>
<dbReference type="OrthoDB" id="524799at2759"/>
<dbReference type="InterPro" id="IPR013798">
    <property type="entry name" value="Indole-3-glycerol_P_synth_dom"/>
</dbReference>
<dbReference type="EC" id="4.1.3.27" evidence="5"/>